<evidence type="ECO:0000256" key="7">
    <source>
        <dbReference type="ARBA" id="ARBA00022843"/>
    </source>
</evidence>
<dbReference type="InterPro" id="IPR017907">
    <property type="entry name" value="Znf_RING_CS"/>
</dbReference>
<dbReference type="SMART" id="SM00449">
    <property type="entry name" value="SPRY"/>
    <property type="match status" value="1"/>
</dbReference>
<proteinExistence type="predicted"/>
<dbReference type="InterPro" id="IPR003877">
    <property type="entry name" value="SPRY_dom"/>
</dbReference>
<dbReference type="PANTHER" id="PTHR24103">
    <property type="entry name" value="E3 UBIQUITIN-PROTEIN LIGASE TRIM"/>
    <property type="match status" value="1"/>
</dbReference>
<protein>
    <recommendedName>
        <fullName evidence="1">Tripartite motif-containing protein 5</fullName>
    </recommendedName>
    <alternativeName>
        <fullName evidence="13">RING-type E3 ubiquitin transferase TRIM5</fullName>
    </alternativeName>
    <alternativeName>
        <fullName evidence="12">TRIM5alpha</fullName>
    </alternativeName>
</protein>
<evidence type="ECO:0000259" key="16">
    <source>
        <dbReference type="PROSITE" id="PS50188"/>
    </source>
</evidence>
<dbReference type="GO" id="GO:0051607">
    <property type="term" value="P:defense response to virus"/>
    <property type="evidence" value="ECO:0007669"/>
    <property type="project" value="UniProtKB-KW"/>
</dbReference>
<dbReference type="SUPFAM" id="SSF49899">
    <property type="entry name" value="Concanavalin A-like lectins/glucanases"/>
    <property type="match status" value="1"/>
</dbReference>
<keyword evidence="17" id="KW-1185">Reference proteome</keyword>
<evidence type="ECO:0000256" key="13">
    <source>
        <dbReference type="ARBA" id="ARBA00033283"/>
    </source>
</evidence>
<organism evidence="17 18">
    <name type="scientific">Sapajus apella</name>
    <name type="common">Brown-capped capuchin</name>
    <name type="synonym">Cebus apella</name>
    <dbReference type="NCBI Taxonomy" id="9515"/>
    <lineage>
        <taxon>Eukaryota</taxon>
        <taxon>Metazoa</taxon>
        <taxon>Chordata</taxon>
        <taxon>Craniata</taxon>
        <taxon>Vertebrata</taxon>
        <taxon>Euteleostomi</taxon>
        <taxon>Mammalia</taxon>
        <taxon>Eutheria</taxon>
        <taxon>Euarchontoglires</taxon>
        <taxon>Primates</taxon>
        <taxon>Haplorrhini</taxon>
        <taxon>Platyrrhini</taxon>
        <taxon>Cebidae</taxon>
        <taxon>Cebinae</taxon>
        <taxon>Sapajus</taxon>
    </lineage>
</organism>
<keyword evidence="7" id="KW-0832">Ubl conjugation</keyword>
<dbReference type="SMART" id="SM00589">
    <property type="entry name" value="PRY"/>
    <property type="match status" value="1"/>
</dbReference>
<keyword evidence="10" id="KW-0175">Coiled coil</keyword>
<feature type="domain" description="RING-type" evidence="15">
    <location>
        <begin position="11"/>
        <end position="53"/>
    </location>
</feature>
<sequence length="267" mass="29951">MAQKLQAELTCPICLDFLSGPISLSCAHIFCFDCLQNWMLETHDLKVMCPLCRVIVETPSLEEWQVRAIALIAKQHDSVFEKTLHVRNELQRYWEDVTLDAATASSHLVLSNDLRSAQCGTIHYELTKDSRLTCVLGTPCFPSGQHYWEVKVGEVKSWSLGICTELADIKSSDLSPEHGFWIISKEAGAIHANANLERIPASPGLHCVGIFLDVDLEEIQFFDVENNAHIYTHDSVSSLEPLRPFFCLELPREGESGTVLTISPLRK</sequence>
<dbReference type="Gene3D" id="3.30.40.10">
    <property type="entry name" value="Zinc/RING finger domain, C3HC4 (zinc finger)"/>
    <property type="match status" value="1"/>
</dbReference>
<evidence type="ECO:0000256" key="10">
    <source>
        <dbReference type="ARBA" id="ARBA00023054"/>
    </source>
</evidence>
<dbReference type="InterPro" id="IPR006574">
    <property type="entry name" value="PRY"/>
</dbReference>
<name>A0A6J3HJS9_SAPAP</name>
<dbReference type="Pfam" id="PF13765">
    <property type="entry name" value="PRY"/>
    <property type="match status" value="1"/>
</dbReference>
<accession>A0A6J3HJS9</accession>
<evidence type="ECO:0000256" key="9">
    <source>
        <dbReference type="ARBA" id="ARBA00023006"/>
    </source>
</evidence>
<evidence type="ECO:0000256" key="11">
    <source>
        <dbReference type="ARBA" id="ARBA00023118"/>
    </source>
</evidence>
<dbReference type="UniPathway" id="UPA00143"/>
<keyword evidence="5" id="KW-0833">Ubl conjugation pathway</keyword>
<dbReference type="Proteomes" id="UP000504640">
    <property type="component" value="Unplaced"/>
</dbReference>
<dbReference type="PROSITE" id="PS50188">
    <property type="entry name" value="B302_SPRY"/>
    <property type="match status" value="1"/>
</dbReference>
<dbReference type="PRINTS" id="PR01407">
    <property type="entry name" value="BUTYPHLNCDUF"/>
</dbReference>
<evidence type="ECO:0000313" key="18">
    <source>
        <dbReference type="RefSeq" id="XP_032130355.1"/>
    </source>
</evidence>
<keyword evidence="8" id="KW-0391">Immunity</keyword>
<keyword evidence="6" id="KW-0862">Zinc</keyword>
<dbReference type="Gene3D" id="2.60.120.920">
    <property type="match status" value="1"/>
</dbReference>
<evidence type="ECO:0000259" key="15">
    <source>
        <dbReference type="PROSITE" id="PS50089"/>
    </source>
</evidence>
<dbReference type="InterPro" id="IPR001841">
    <property type="entry name" value="Znf_RING"/>
</dbReference>
<dbReference type="Pfam" id="PF15227">
    <property type="entry name" value="zf-C3HC4_4"/>
    <property type="match status" value="1"/>
</dbReference>
<dbReference type="InterPro" id="IPR001870">
    <property type="entry name" value="B30.2/SPRY"/>
</dbReference>
<feature type="domain" description="B30.2/SPRY" evidence="16">
    <location>
        <begin position="77"/>
        <end position="265"/>
    </location>
</feature>
<evidence type="ECO:0000256" key="6">
    <source>
        <dbReference type="ARBA" id="ARBA00022833"/>
    </source>
</evidence>
<dbReference type="SUPFAM" id="SSF57850">
    <property type="entry name" value="RING/U-box"/>
    <property type="match status" value="1"/>
</dbReference>
<dbReference type="GO" id="GO:0045087">
    <property type="term" value="P:innate immune response"/>
    <property type="evidence" value="ECO:0007669"/>
    <property type="project" value="UniProtKB-KW"/>
</dbReference>
<dbReference type="GO" id="GO:0016567">
    <property type="term" value="P:protein ubiquitination"/>
    <property type="evidence" value="ECO:0007669"/>
    <property type="project" value="UniProtKB-UniPathway"/>
</dbReference>
<gene>
    <name evidence="18" type="primary">RFPL4B</name>
</gene>
<dbReference type="PROSITE" id="PS00518">
    <property type="entry name" value="ZF_RING_1"/>
    <property type="match status" value="1"/>
</dbReference>
<evidence type="ECO:0000256" key="14">
    <source>
        <dbReference type="PROSITE-ProRule" id="PRU00175"/>
    </source>
</evidence>
<keyword evidence="9" id="KW-0072">Autophagy</keyword>
<evidence type="ECO:0000256" key="1">
    <source>
        <dbReference type="ARBA" id="ARBA00014825"/>
    </source>
</evidence>
<dbReference type="AlphaFoldDB" id="A0A6J3HJS9"/>
<dbReference type="CTD" id="442247"/>
<dbReference type="PROSITE" id="PS50089">
    <property type="entry name" value="ZF_RING_2"/>
    <property type="match status" value="1"/>
</dbReference>
<dbReference type="SMART" id="SM00184">
    <property type="entry name" value="RING"/>
    <property type="match status" value="1"/>
</dbReference>
<dbReference type="RefSeq" id="XP_032130355.1">
    <property type="nucleotide sequence ID" value="XM_032274464.1"/>
</dbReference>
<keyword evidence="4 14" id="KW-0863">Zinc-finger</keyword>
<evidence type="ECO:0000256" key="5">
    <source>
        <dbReference type="ARBA" id="ARBA00022786"/>
    </source>
</evidence>
<dbReference type="InterPro" id="IPR003879">
    <property type="entry name" value="Butyrophylin_SPRY"/>
</dbReference>
<evidence type="ECO:0000256" key="12">
    <source>
        <dbReference type="ARBA" id="ARBA00032496"/>
    </source>
</evidence>
<dbReference type="InterPro" id="IPR043136">
    <property type="entry name" value="B30.2/SPRY_sf"/>
</dbReference>
<dbReference type="InterPro" id="IPR013320">
    <property type="entry name" value="ConA-like_dom_sf"/>
</dbReference>
<evidence type="ECO:0000256" key="4">
    <source>
        <dbReference type="ARBA" id="ARBA00022771"/>
    </source>
</evidence>
<keyword evidence="3" id="KW-0479">Metal-binding</keyword>
<evidence type="ECO:0000256" key="3">
    <source>
        <dbReference type="ARBA" id="ARBA00022723"/>
    </source>
</evidence>
<reference evidence="18" key="1">
    <citation type="submission" date="2025-08" db="UniProtKB">
        <authorList>
            <consortium name="RefSeq"/>
        </authorList>
    </citation>
    <scope>IDENTIFICATION</scope>
    <source>
        <tissue evidence="18">Blood</tissue>
    </source>
</reference>
<keyword evidence="11" id="KW-0051">Antiviral defense</keyword>
<dbReference type="Pfam" id="PF00622">
    <property type="entry name" value="SPRY"/>
    <property type="match status" value="1"/>
</dbReference>
<dbReference type="InterPro" id="IPR013083">
    <property type="entry name" value="Znf_RING/FYVE/PHD"/>
</dbReference>
<dbReference type="GO" id="GO:0008270">
    <property type="term" value="F:zinc ion binding"/>
    <property type="evidence" value="ECO:0007669"/>
    <property type="project" value="UniProtKB-KW"/>
</dbReference>
<keyword evidence="2" id="KW-0399">Innate immunity</keyword>
<evidence type="ECO:0000256" key="2">
    <source>
        <dbReference type="ARBA" id="ARBA00022588"/>
    </source>
</evidence>
<dbReference type="GeneID" id="116549052"/>
<evidence type="ECO:0000313" key="17">
    <source>
        <dbReference type="Proteomes" id="UP000504640"/>
    </source>
</evidence>
<evidence type="ECO:0000256" key="8">
    <source>
        <dbReference type="ARBA" id="ARBA00022859"/>
    </source>
</evidence>
<dbReference type="GO" id="GO:0006914">
    <property type="term" value="P:autophagy"/>
    <property type="evidence" value="ECO:0007669"/>
    <property type="project" value="UniProtKB-KW"/>
</dbReference>
<dbReference type="InterPro" id="IPR050143">
    <property type="entry name" value="TRIM/RBCC"/>
</dbReference>